<keyword evidence="1" id="KW-1133">Transmembrane helix</keyword>
<keyword evidence="3" id="KW-1185">Reference proteome</keyword>
<keyword evidence="1" id="KW-0812">Transmembrane</keyword>
<evidence type="ECO:0000256" key="1">
    <source>
        <dbReference type="SAM" id="Phobius"/>
    </source>
</evidence>
<organism evidence="2 3">
    <name type="scientific">Rhodotorula graminis (strain WP1)</name>
    <dbReference type="NCBI Taxonomy" id="578459"/>
    <lineage>
        <taxon>Eukaryota</taxon>
        <taxon>Fungi</taxon>
        <taxon>Dikarya</taxon>
        <taxon>Basidiomycota</taxon>
        <taxon>Pucciniomycotina</taxon>
        <taxon>Microbotryomycetes</taxon>
        <taxon>Sporidiobolales</taxon>
        <taxon>Sporidiobolaceae</taxon>
        <taxon>Rhodotorula</taxon>
    </lineage>
</organism>
<proteinExistence type="predicted"/>
<gene>
    <name evidence="2" type="ORF">RHOBADRAFT_55014</name>
</gene>
<feature type="transmembrane region" description="Helical" evidence="1">
    <location>
        <begin position="50"/>
        <end position="74"/>
    </location>
</feature>
<evidence type="ECO:0000313" key="2">
    <source>
        <dbReference type="EMBL" id="KPV73242.1"/>
    </source>
</evidence>
<accession>A0A0P9H0A1</accession>
<protein>
    <submittedName>
        <fullName evidence="2">Uncharacterized protein</fullName>
    </submittedName>
</protein>
<dbReference type="STRING" id="578459.A0A0P9H0A1"/>
<dbReference type="AlphaFoldDB" id="A0A0P9H0A1"/>
<dbReference type="EMBL" id="KQ474083">
    <property type="protein sequence ID" value="KPV73242.1"/>
    <property type="molecule type" value="Genomic_DNA"/>
</dbReference>
<dbReference type="RefSeq" id="XP_018269291.1">
    <property type="nucleotide sequence ID" value="XM_018417615.1"/>
</dbReference>
<dbReference type="OrthoDB" id="3176531at2759"/>
<keyword evidence="1" id="KW-0472">Membrane</keyword>
<name>A0A0P9H0A1_RHOGW</name>
<dbReference type="GeneID" id="28978063"/>
<sequence>MRKAARDYRILTPDKYEAVYIPSWQPFSPGSGSNKGGERAPRQSAQRQRVVTVFVLCVLLTGVAWVTVPARIFLRSPYTCPSPSSPRDADALISPRHRSSPVLLPAAHPDFSLSLTYDTAVCNSFDIVISRLDKDRCAKVEASSPPPSNNSAFLEYARTRLGPDSFHLQVDGAERLAEEVPSEYLGKCEYLFRFRLNNAGRVWVNASLLYENYEAVRERVVEPGAWPKDQPLLLRPLVPAPIELDLCSSACPLFVPSHLGDKSLAVVSPAHGTPAPVALPSCGDAARAGKLRGGYFPLGMFDLLYPDYRQPVGWSSTRLSAGHTRWVPYGCEWRHDGRRFADPASCVDKPHRALFIGDSHARAVFDLVSHRLSGNKTIVQKTVKSAHKNATHGNVHLDFTFLPHLNKTFTCEAHGSYDSVTVSTGTWQAAVDCATTDKVLAELERLFTTWPRLAHECRRPIPNRNIAVLDSSRSRTTRFTYLNMPAFHPQLQRHDGRTGARLSFWNERFGALARKNGWDVVDVYSLTKPVAIDMTLGDGVHYVGTDAAEPAADDVIDRLGLCGETGSKG</sequence>
<reference evidence="2 3" key="1">
    <citation type="journal article" date="2015" name="Front. Microbiol.">
        <title>Genome sequence of the plant growth promoting endophytic yeast Rhodotorula graminis WP1.</title>
        <authorList>
            <person name="Firrincieli A."/>
            <person name="Otillar R."/>
            <person name="Salamov A."/>
            <person name="Schmutz J."/>
            <person name="Khan Z."/>
            <person name="Redman R.S."/>
            <person name="Fleck N.D."/>
            <person name="Lindquist E."/>
            <person name="Grigoriev I.V."/>
            <person name="Doty S.L."/>
        </authorList>
    </citation>
    <scope>NUCLEOTIDE SEQUENCE [LARGE SCALE GENOMIC DNA]</scope>
    <source>
        <strain evidence="2 3">WP1</strain>
    </source>
</reference>
<evidence type="ECO:0000313" key="3">
    <source>
        <dbReference type="Proteomes" id="UP000053890"/>
    </source>
</evidence>
<dbReference type="Proteomes" id="UP000053890">
    <property type="component" value="Unassembled WGS sequence"/>
</dbReference>
<dbReference type="OMA" id="PPASAKW"/>
<dbReference type="SUPFAM" id="SSF52266">
    <property type="entry name" value="SGNH hydrolase"/>
    <property type="match status" value="1"/>
</dbReference>